<name>A0A395VD30_9FIRM</name>
<keyword evidence="1" id="KW-0812">Transmembrane</keyword>
<evidence type="ECO:0000313" key="3">
    <source>
        <dbReference type="Proteomes" id="UP000266172"/>
    </source>
</evidence>
<evidence type="ECO:0008006" key="4">
    <source>
        <dbReference type="Google" id="ProtNLM"/>
    </source>
</evidence>
<gene>
    <name evidence="2" type="ORF">DWX93_05065</name>
</gene>
<reference evidence="2 3" key="1">
    <citation type="submission" date="2018-08" db="EMBL/GenBank/DDBJ databases">
        <title>A genome reference for cultivated species of the human gut microbiota.</title>
        <authorList>
            <person name="Zou Y."/>
            <person name="Xue W."/>
            <person name="Luo G."/>
        </authorList>
    </citation>
    <scope>NUCLEOTIDE SEQUENCE [LARGE SCALE GENOMIC DNA]</scope>
    <source>
        <strain evidence="2 3">AF22-12AC</strain>
    </source>
</reference>
<evidence type="ECO:0000313" key="2">
    <source>
        <dbReference type="EMBL" id="RGS41492.1"/>
    </source>
</evidence>
<dbReference type="AlphaFoldDB" id="A0A395VD30"/>
<proteinExistence type="predicted"/>
<accession>A0A395VD30</accession>
<protein>
    <recommendedName>
        <fullName evidence="4">DUF4358 domain-containing protein</fullName>
    </recommendedName>
</protein>
<keyword evidence="1" id="KW-1133">Transmembrane helix</keyword>
<keyword evidence="1" id="KW-0472">Membrane</keyword>
<comment type="caution">
    <text evidence="2">The sequence shown here is derived from an EMBL/GenBank/DDBJ whole genome shotgun (WGS) entry which is preliminary data.</text>
</comment>
<organism evidence="2 3">
    <name type="scientific">Roseburia hominis</name>
    <dbReference type="NCBI Taxonomy" id="301301"/>
    <lineage>
        <taxon>Bacteria</taxon>
        <taxon>Bacillati</taxon>
        <taxon>Bacillota</taxon>
        <taxon>Clostridia</taxon>
        <taxon>Lachnospirales</taxon>
        <taxon>Lachnospiraceae</taxon>
        <taxon>Roseburia</taxon>
    </lineage>
</organism>
<dbReference type="EMBL" id="QRVL01000002">
    <property type="protein sequence ID" value="RGS41492.1"/>
    <property type="molecule type" value="Genomic_DNA"/>
</dbReference>
<feature type="transmembrane region" description="Helical" evidence="1">
    <location>
        <begin position="21"/>
        <end position="42"/>
    </location>
</feature>
<evidence type="ECO:0000256" key="1">
    <source>
        <dbReference type="SAM" id="Phobius"/>
    </source>
</evidence>
<dbReference type="RefSeq" id="WP_118096877.1">
    <property type="nucleotide sequence ID" value="NZ_JAQEDX010000015.1"/>
</dbReference>
<sequence length="181" mass="19513">MGKRTGKNRKTGGRAGYGKRAAAAGMMFVMLFSFAACGKTTASEEAEALSGSCIDILNKVYETADLDASMRDAMQDYEMTTIDADMEEYVLGTDEITYTDSAYSAPMMTSVAYQCVVLRVPDGTDVPKAKQTLLDNANPAKWICVEAESVAVESIGDVILYVMGFDEDVSAIKDAFLALDE</sequence>
<dbReference type="Proteomes" id="UP000266172">
    <property type="component" value="Unassembled WGS sequence"/>
</dbReference>